<dbReference type="AlphaFoldDB" id="A0AAD9N0X8"/>
<organism evidence="1 2">
    <name type="scientific">Paralvinella palmiformis</name>
    <dbReference type="NCBI Taxonomy" id="53620"/>
    <lineage>
        <taxon>Eukaryota</taxon>
        <taxon>Metazoa</taxon>
        <taxon>Spiralia</taxon>
        <taxon>Lophotrochozoa</taxon>
        <taxon>Annelida</taxon>
        <taxon>Polychaeta</taxon>
        <taxon>Sedentaria</taxon>
        <taxon>Canalipalpata</taxon>
        <taxon>Terebellida</taxon>
        <taxon>Terebelliformia</taxon>
        <taxon>Alvinellidae</taxon>
        <taxon>Paralvinella</taxon>
    </lineage>
</organism>
<dbReference type="PANTHER" id="PTHR10937:SF0">
    <property type="entry name" value="GLUTAMINE--FRUCTOSE-6-PHOSPHATE TRANSAMINASE (ISOMERIZING)"/>
    <property type="match status" value="1"/>
</dbReference>
<dbReference type="InterPro" id="IPR046348">
    <property type="entry name" value="SIS_dom_sf"/>
</dbReference>
<proteinExistence type="predicted"/>
<evidence type="ECO:0000313" key="1">
    <source>
        <dbReference type="EMBL" id="KAK2152680.1"/>
    </source>
</evidence>
<dbReference type="GO" id="GO:0006002">
    <property type="term" value="P:fructose 6-phosphate metabolic process"/>
    <property type="evidence" value="ECO:0007669"/>
    <property type="project" value="TreeGrafter"/>
</dbReference>
<dbReference type="Proteomes" id="UP001208570">
    <property type="component" value="Unassembled WGS sequence"/>
</dbReference>
<gene>
    <name evidence="1" type="ORF">LSH36_321g00002</name>
</gene>
<dbReference type="GO" id="GO:0004360">
    <property type="term" value="F:glutamine-fructose-6-phosphate transaminase (isomerizing) activity"/>
    <property type="evidence" value="ECO:0007669"/>
    <property type="project" value="TreeGrafter"/>
</dbReference>
<dbReference type="SUPFAM" id="SSF53697">
    <property type="entry name" value="SIS domain"/>
    <property type="match status" value="1"/>
</dbReference>
<dbReference type="Gene3D" id="3.40.50.10490">
    <property type="entry name" value="Glucose-6-phosphate isomerase like protein, domain 1"/>
    <property type="match status" value="1"/>
</dbReference>
<keyword evidence="2" id="KW-1185">Reference proteome</keyword>
<dbReference type="EMBL" id="JAODUP010000321">
    <property type="protein sequence ID" value="KAK2152680.1"/>
    <property type="molecule type" value="Genomic_DNA"/>
</dbReference>
<evidence type="ECO:0000313" key="2">
    <source>
        <dbReference type="Proteomes" id="UP001208570"/>
    </source>
</evidence>
<dbReference type="GO" id="GO:0006487">
    <property type="term" value="P:protein N-linked glycosylation"/>
    <property type="evidence" value="ECO:0007669"/>
    <property type="project" value="TreeGrafter"/>
</dbReference>
<name>A0AAD9N0X8_9ANNE</name>
<comment type="caution">
    <text evidence="1">The sequence shown here is derived from an EMBL/GenBank/DDBJ whole genome shotgun (WGS) entry which is preliminary data.</text>
</comment>
<dbReference type="GO" id="GO:0097367">
    <property type="term" value="F:carbohydrate derivative binding"/>
    <property type="evidence" value="ECO:0007669"/>
    <property type="project" value="InterPro"/>
</dbReference>
<dbReference type="GO" id="GO:0006047">
    <property type="term" value="P:UDP-N-acetylglucosamine metabolic process"/>
    <property type="evidence" value="ECO:0007669"/>
    <property type="project" value="TreeGrafter"/>
</dbReference>
<accession>A0AAD9N0X8</accession>
<protein>
    <submittedName>
        <fullName evidence="1">Uncharacterized protein</fullName>
    </submittedName>
</protein>
<reference evidence="1" key="1">
    <citation type="journal article" date="2023" name="Mol. Biol. Evol.">
        <title>Third-Generation Sequencing Reveals the Adaptive Role of the Epigenome in Three Deep-Sea Polychaetes.</title>
        <authorList>
            <person name="Perez M."/>
            <person name="Aroh O."/>
            <person name="Sun Y."/>
            <person name="Lan Y."/>
            <person name="Juniper S.K."/>
            <person name="Young C.R."/>
            <person name="Angers B."/>
            <person name="Qian P.Y."/>
        </authorList>
    </citation>
    <scope>NUCLEOTIDE SEQUENCE</scope>
    <source>
        <strain evidence="1">P08H-3</strain>
    </source>
</reference>
<dbReference type="PANTHER" id="PTHR10937">
    <property type="entry name" value="GLUCOSAMINE--FRUCTOSE-6-PHOSPHATE AMINOTRANSFERASE, ISOMERIZING"/>
    <property type="match status" value="1"/>
</dbReference>
<sequence length="121" mass="13639">MWVLFCCKELTESDSGPDFQPIFNTLCFPLTNPSFFNGDLPLIAIFMSVSNLLCGKQGRPILICTDGDTETATYAYKHIEVPHMVDALQGIITVLPMQLLSYHIAVLRGYDVRIHPPTFFR</sequence>